<dbReference type="PROSITE" id="PS50011">
    <property type="entry name" value="PROTEIN_KINASE_DOM"/>
    <property type="match status" value="1"/>
</dbReference>
<dbReference type="InterPro" id="IPR001245">
    <property type="entry name" value="Ser-Thr/Tyr_kinase_cat_dom"/>
</dbReference>
<dbReference type="Proteomes" id="UP000694865">
    <property type="component" value="Unplaced"/>
</dbReference>
<dbReference type="Gene3D" id="2.60.40.10">
    <property type="entry name" value="Immunoglobulins"/>
    <property type="match status" value="2"/>
</dbReference>
<comment type="similarity">
    <text evidence="2">Belongs to the protein kinase superfamily. CAMK Ser/Thr protein kinase family.</text>
</comment>
<dbReference type="Gene3D" id="1.10.510.10">
    <property type="entry name" value="Transferase(Phosphotransferase) domain 1"/>
    <property type="match status" value="1"/>
</dbReference>
<dbReference type="InterPro" id="IPR007110">
    <property type="entry name" value="Ig-like_dom"/>
</dbReference>
<dbReference type="SMART" id="SM00060">
    <property type="entry name" value="FN3"/>
    <property type="match status" value="1"/>
</dbReference>
<evidence type="ECO:0000259" key="14">
    <source>
        <dbReference type="PROSITE" id="PS50853"/>
    </source>
</evidence>
<gene>
    <name evidence="16" type="primary">LOC102808723</name>
</gene>
<keyword evidence="6 10" id="KW-0472">Membrane</keyword>
<dbReference type="InterPro" id="IPR003599">
    <property type="entry name" value="Ig_sub"/>
</dbReference>
<dbReference type="InterPro" id="IPR000719">
    <property type="entry name" value="Prot_kinase_dom"/>
</dbReference>
<dbReference type="InterPro" id="IPR011009">
    <property type="entry name" value="Kinase-like_dom_sf"/>
</dbReference>
<evidence type="ECO:0000256" key="5">
    <source>
        <dbReference type="ARBA" id="ARBA00022989"/>
    </source>
</evidence>
<dbReference type="RefSeq" id="XP_006819656.1">
    <property type="nucleotide sequence ID" value="XM_006819593.1"/>
</dbReference>
<dbReference type="Pfam" id="PF07714">
    <property type="entry name" value="PK_Tyr_Ser-Thr"/>
    <property type="match status" value="1"/>
</dbReference>
<dbReference type="SUPFAM" id="SSF48726">
    <property type="entry name" value="Immunoglobulin"/>
    <property type="match status" value="1"/>
</dbReference>
<evidence type="ECO:0000256" key="3">
    <source>
        <dbReference type="ARBA" id="ARBA00022692"/>
    </source>
</evidence>
<dbReference type="InterPro" id="IPR003961">
    <property type="entry name" value="FN3_dom"/>
</dbReference>
<keyword evidence="8" id="KW-0325">Glycoprotein</keyword>
<feature type="domain" description="Ig-like" evidence="13">
    <location>
        <begin position="25"/>
        <end position="120"/>
    </location>
</feature>
<dbReference type="InterPro" id="IPR036179">
    <property type="entry name" value="Ig-like_dom_sf"/>
</dbReference>
<proteinExistence type="inferred from homology"/>
<dbReference type="Pfam" id="PF07679">
    <property type="entry name" value="I-set"/>
    <property type="match status" value="1"/>
</dbReference>
<comment type="subcellular location">
    <subcellularLocation>
        <location evidence="1">Membrane</location>
        <topology evidence="1">Single-pass membrane protein</topology>
    </subcellularLocation>
</comment>
<evidence type="ECO:0000256" key="9">
    <source>
        <dbReference type="ARBA" id="ARBA00023319"/>
    </source>
</evidence>
<dbReference type="PRINTS" id="PR00109">
    <property type="entry name" value="TYRKINASE"/>
</dbReference>
<evidence type="ECO:0000256" key="2">
    <source>
        <dbReference type="ARBA" id="ARBA00006692"/>
    </source>
</evidence>
<dbReference type="SUPFAM" id="SSF56112">
    <property type="entry name" value="Protein kinase-like (PK-like)"/>
    <property type="match status" value="1"/>
</dbReference>
<evidence type="ECO:0000313" key="15">
    <source>
        <dbReference type="Proteomes" id="UP000694865"/>
    </source>
</evidence>
<evidence type="ECO:0000256" key="11">
    <source>
        <dbReference type="SAM" id="SignalP"/>
    </source>
</evidence>
<feature type="transmembrane region" description="Helical" evidence="10">
    <location>
        <begin position="221"/>
        <end position="245"/>
    </location>
</feature>
<evidence type="ECO:0000256" key="7">
    <source>
        <dbReference type="ARBA" id="ARBA00023157"/>
    </source>
</evidence>
<organism evidence="15 16">
    <name type="scientific">Saccoglossus kowalevskii</name>
    <name type="common">Acorn worm</name>
    <dbReference type="NCBI Taxonomy" id="10224"/>
    <lineage>
        <taxon>Eukaryota</taxon>
        <taxon>Metazoa</taxon>
        <taxon>Hemichordata</taxon>
        <taxon>Enteropneusta</taxon>
        <taxon>Harrimaniidae</taxon>
        <taxon>Saccoglossus</taxon>
    </lineage>
</organism>
<dbReference type="PROSITE" id="PS50853">
    <property type="entry name" value="FN3"/>
    <property type="match status" value="1"/>
</dbReference>
<dbReference type="SMART" id="SM00408">
    <property type="entry name" value="IGc2"/>
    <property type="match status" value="1"/>
</dbReference>
<dbReference type="InterPro" id="IPR013098">
    <property type="entry name" value="Ig_I-set"/>
</dbReference>
<keyword evidence="5 10" id="KW-1133">Transmembrane helix</keyword>
<dbReference type="SMART" id="SM00409">
    <property type="entry name" value="IG"/>
    <property type="match status" value="1"/>
</dbReference>
<feature type="domain" description="Protein kinase" evidence="12">
    <location>
        <begin position="229"/>
        <end position="540"/>
    </location>
</feature>
<keyword evidence="9" id="KW-0393">Immunoglobulin domain</keyword>
<name>A0ABM0MI15_SACKO</name>
<dbReference type="InterPro" id="IPR013783">
    <property type="entry name" value="Ig-like_fold"/>
</dbReference>
<keyword evidence="7" id="KW-1015">Disulfide bond</keyword>
<evidence type="ECO:0000256" key="4">
    <source>
        <dbReference type="ARBA" id="ARBA00022737"/>
    </source>
</evidence>
<evidence type="ECO:0000259" key="13">
    <source>
        <dbReference type="PROSITE" id="PS50835"/>
    </source>
</evidence>
<feature type="signal peptide" evidence="11">
    <location>
        <begin position="1"/>
        <end position="18"/>
    </location>
</feature>
<sequence length="567" mass="64588">MTRFTKMWIFLNAMVVMAMQITDEPFVVNDALNQRTAANQGDAAELRCEINSNPHSVIKWYGPGGDVIKKGNNIAIIITRNFTWQLNKLIINKKTGKDNGRYICNADNGIGSIDFTVVLSGKSFPDPATDIIVSSTHNTLHVVWNSGFNGGYPQSFFIEYGELPDGDQQFTEDTQDNELTVTKLQPLTGYYIIVVSTNALGEARSERLWTRTIEEPISSPIIIYLLSSALPILVLIAGSLMVVYLRMRCIKPRERQGALIKNVTDVSHYASLSKPEAENQYASLSINKEEHIYMKPETRICEFPRERVCITSVISSGRFYEMCKADAWNIDGEKEHAEVVIKKSIAPKYIILEQMPENLKNYLQFQCNTSTEHVSEVTQKDMFSFMMDIARGMEHLSKLKIIHRYLAAKHILISSNNTCKVSNFTYASNVINDDRFYEKTKDNFPYQWMAIETLLKKRFDWTSDVWSFGVVLWEIVTFGCSPHGSMTKKQVTDMIRMGKRLTKPPNCGKELYSAINSCWIHNVTNRPHFSQMIETINSLMNDGKAHIDVSNPGEILNIYQHNLQFTV</sequence>
<keyword evidence="4" id="KW-0677">Repeat</keyword>
<dbReference type="PANTHER" id="PTHR24416:SF621">
    <property type="entry name" value="TYROSINE KINASE RECEPTOR CAD96CA"/>
    <property type="match status" value="1"/>
</dbReference>
<dbReference type="PIRSF" id="PIRSF000615">
    <property type="entry name" value="TyrPK_CSF1-R"/>
    <property type="match status" value="1"/>
</dbReference>
<reference evidence="16" key="1">
    <citation type="submission" date="2025-08" db="UniProtKB">
        <authorList>
            <consortium name="RefSeq"/>
        </authorList>
    </citation>
    <scope>IDENTIFICATION</scope>
    <source>
        <tissue evidence="16">Testes</tissue>
    </source>
</reference>
<dbReference type="SUPFAM" id="SSF49265">
    <property type="entry name" value="Fibronectin type III"/>
    <property type="match status" value="1"/>
</dbReference>
<evidence type="ECO:0000256" key="1">
    <source>
        <dbReference type="ARBA" id="ARBA00004167"/>
    </source>
</evidence>
<protein>
    <submittedName>
        <fullName evidence="16">Fibroblast growth factor receptor 2-like</fullName>
    </submittedName>
</protein>
<feature type="chain" id="PRO_5047277754" evidence="11">
    <location>
        <begin position="19"/>
        <end position="567"/>
    </location>
</feature>
<dbReference type="InterPro" id="IPR003598">
    <property type="entry name" value="Ig_sub2"/>
</dbReference>
<evidence type="ECO:0000313" key="16">
    <source>
        <dbReference type="RefSeq" id="XP_006819656.1"/>
    </source>
</evidence>
<accession>A0ABM0MI15</accession>
<dbReference type="CDD" id="cd00063">
    <property type="entry name" value="FN3"/>
    <property type="match status" value="1"/>
</dbReference>
<dbReference type="PROSITE" id="PS50835">
    <property type="entry name" value="IG_LIKE"/>
    <property type="match status" value="1"/>
</dbReference>
<dbReference type="InterPro" id="IPR036116">
    <property type="entry name" value="FN3_sf"/>
</dbReference>
<feature type="domain" description="Fibronectin type-III" evidence="14">
    <location>
        <begin position="124"/>
        <end position="216"/>
    </location>
</feature>
<keyword evidence="11" id="KW-0732">Signal</keyword>
<evidence type="ECO:0000259" key="12">
    <source>
        <dbReference type="PROSITE" id="PS50011"/>
    </source>
</evidence>
<dbReference type="GeneID" id="102808723"/>
<evidence type="ECO:0000256" key="10">
    <source>
        <dbReference type="SAM" id="Phobius"/>
    </source>
</evidence>
<keyword evidence="3 10" id="KW-0812">Transmembrane</keyword>
<evidence type="ECO:0000256" key="8">
    <source>
        <dbReference type="ARBA" id="ARBA00023180"/>
    </source>
</evidence>
<dbReference type="PANTHER" id="PTHR24416">
    <property type="entry name" value="TYROSINE-PROTEIN KINASE RECEPTOR"/>
    <property type="match status" value="1"/>
</dbReference>
<dbReference type="InterPro" id="IPR050122">
    <property type="entry name" value="RTK"/>
</dbReference>
<keyword evidence="15" id="KW-1185">Reference proteome</keyword>
<evidence type="ECO:0000256" key="6">
    <source>
        <dbReference type="ARBA" id="ARBA00023136"/>
    </source>
</evidence>